<dbReference type="AlphaFoldDB" id="A0A1M6AVZ3"/>
<gene>
    <name evidence="1" type="ORF">SAMN04487908_10235</name>
</gene>
<accession>A0A1M6AVZ3</accession>
<name>A0A1M6AVZ3_9FLAO</name>
<dbReference type="RefSeq" id="WP_073214162.1">
    <property type="nucleotide sequence ID" value="NZ_FNNS01000004.1"/>
</dbReference>
<dbReference type="EMBL" id="FQYV01000002">
    <property type="protein sequence ID" value="SHI40403.1"/>
    <property type="molecule type" value="Genomic_DNA"/>
</dbReference>
<dbReference type="OrthoDB" id="5431540at2"/>
<dbReference type="Pfam" id="PF06037">
    <property type="entry name" value="DUF922"/>
    <property type="match status" value="1"/>
</dbReference>
<evidence type="ECO:0000313" key="2">
    <source>
        <dbReference type="Proteomes" id="UP000184172"/>
    </source>
</evidence>
<dbReference type="STRING" id="797419.SAMN05216556_10438"/>
<organism evidence="1 2">
    <name type="scientific">Aequorivita viscosa</name>
    <dbReference type="NCBI Taxonomy" id="797419"/>
    <lineage>
        <taxon>Bacteria</taxon>
        <taxon>Pseudomonadati</taxon>
        <taxon>Bacteroidota</taxon>
        <taxon>Flavobacteriia</taxon>
        <taxon>Flavobacteriales</taxon>
        <taxon>Flavobacteriaceae</taxon>
        <taxon>Aequorivita</taxon>
    </lineage>
</organism>
<evidence type="ECO:0000313" key="1">
    <source>
        <dbReference type="EMBL" id="SHI40403.1"/>
    </source>
</evidence>
<dbReference type="InterPro" id="IPR010321">
    <property type="entry name" value="DUF922"/>
</dbReference>
<dbReference type="Proteomes" id="UP000184172">
    <property type="component" value="Unassembled WGS sequence"/>
</dbReference>
<keyword evidence="2" id="KW-1185">Reference proteome</keyword>
<sequence length="176" mass="20775">MKLLFALIISLLLLPQDTSEKIIWHEDHRLTWSDFRATPRHDVGFVASTNTGINFGYSFTISEREVTVEYSVESFFSPDKSWFIPGRVSQHILNHEQAHFDISELHARILRKKLDARKFSKNVKSEIEGIYLQVEAQRKAMQKKFDVETDHSQNVEKEIQWEKRIAKQLAQYEPWK</sequence>
<protein>
    <recommendedName>
        <fullName evidence="3">DUF922 domain-containing protein</fullName>
    </recommendedName>
</protein>
<reference evidence="2" key="1">
    <citation type="submission" date="2016-11" db="EMBL/GenBank/DDBJ databases">
        <authorList>
            <person name="Varghese N."/>
            <person name="Submissions S."/>
        </authorList>
    </citation>
    <scope>NUCLEOTIDE SEQUENCE [LARGE SCALE GENOMIC DNA]</scope>
    <source>
        <strain evidence="2">DSM 26349</strain>
    </source>
</reference>
<proteinExistence type="predicted"/>
<evidence type="ECO:0008006" key="3">
    <source>
        <dbReference type="Google" id="ProtNLM"/>
    </source>
</evidence>